<feature type="domain" description="Glycosyl transferase family 1" evidence="1">
    <location>
        <begin position="198"/>
        <end position="353"/>
    </location>
</feature>
<accession>A0ABV8R9V4</accession>
<dbReference type="Gene3D" id="3.40.50.2000">
    <property type="entry name" value="Glycogen Phosphorylase B"/>
    <property type="match status" value="2"/>
</dbReference>
<dbReference type="Pfam" id="PF00534">
    <property type="entry name" value="Glycos_transf_1"/>
    <property type="match status" value="1"/>
</dbReference>
<comment type="caution">
    <text evidence="2">The sequence shown here is derived from an EMBL/GenBank/DDBJ whole genome shotgun (WGS) entry which is preliminary data.</text>
</comment>
<reference evidence="3" key="1">
    <citation type="journal article" date="2019" name="Int. J. Syst. Evol. Microbiol.">
        <title>The Global Catalogue of Microorganisms (GCM) 10K type strain sequencing project: providing services to taxonomists for standard genome sequencing and annotation.</title>
        <authorList>
            <consortium name="The Broad Institute Genomics Platform"/>
            <consortium name="The Broad Institute Genome Sequencing Center for Infectious Disease"/>
            <person name="Wu L."/>
            <person name="Ma J."/>
        </authorList>
    </citation>
    <scope>NUCLEOTIDE SEQUENCE [LARGE SCALE GENOMIC DNA]</scope>
    <source>
        <strain evidence="3">CECT 8655</strain>
    </source>
</reference>
<gene>
    <name evidence="2" type="ORF">ACFOWD_04710</name>
</gene>
<dbReference type="CDD" id="cd03801">
    <property type="entry name" value="GT4_PimA-like"/>
    <property type="match status" value="1"/>
</dbReference>
<dbReference type="PANTHER" id="PTHR12526">
    <property type="entry name" value="GLYCOSYLTRANSFERASE"/>
    <property type="match status" value="1"/>
</dbReference>
<evidence type="ECO:0000313" key="2">
    <source>
        <dbReference type="EMBL" id="MFC4268198.1"/>
    </source>
</evidence>
<dbReference type="EC" id="2.4.-.-" evidence="2"/>
<proteinExistence type="predicted"/>
<evidence type="ECO:0000259" key="1">
    <source>
        <dbReference type="Pfam" id="PF00534"/>
    </source>
</evidence>
<organism evidence="2 3">
    <name type="scientific">Polaribacter marinivivus</name>
    <dbReference type="NCBI Taxonomy" id="1524260"/>
    <lineage>
        <taxon>Bacteria</taxon>
        <taxon>Pseudomonadati</taxon>
        <taxon>Bacteroidota</taxon>
        <taxon>Flavobacteriia</taxon>
        <taxon>Flavobacteriales</taxon>
        <taxon>Flavobacteriaceae</taxon>
    </lineage>
</organism>
<protein>
    <submittedName>
        <fullName evidence="2">Glycosyltransferase family 4 protein</fullName>
        <ecNumber evidence="2">2.4.-.-</ecNumber>
    </submittedName>
</protein>
<dbReference type="GO" id="GO:0016757">
    <property type="term" value="F:glycosyltransferase activity"/>
    <property type="evidence" value="ECO:0007669"/>
    <property type="project" value="UniProtKB-KW"/>
</dbReference>
<dbReference type="SUPFAM" id="SSF53756">
    <property type="entry name" value="UDP-Glycosyltransferase/glycogen phosphorylase"/>
    <property type="match status" value="1"/>
</dbReference>
<sequence length="373" mass="42985">MSKKKTLYIIYSEFFIYEQNKISIGGIQNYILGLIEVFHIKYNIKIIQKSNQYFKKEFKDYTVQGFKIKKNHNLGKQLYNNIKSNLNDEDYIIWASDRIACKTNHNKTVSIQHGITFDFLDYENIKIGNILKKSLLLSVTYRFFQYLSAVKYFLRSKTVVCVDYNFLNWIRTILPRSYTNRAVVIPNFTKIPNLNVLKDTTAINILFARRFVAYRGVFVLCEVVKAILSKYDNVNFGIYGEGVLNDYIKKELGDFNNVTISSFNFDEAIDVSLNYDISIVPSLASEGTSLSLLESMACGCVPIASNIGGMTNILIDGFNGFLVNPTATDFVKKIEYLINNPDELLSLSKNARETSVKSFSFRKWKMEWEQVLK</sequence>
<keyword evidence="2" id="KW-0808">Transferase</keyword>
<name>A0ABV8R9V4_9FLAO</name>
<dbReference type="Proteomes" id="UP001595826">
    <property type="component" value="Unassembled WGS sequence"/>
</dbReference>
<evidence type="ECO:0000313" key="3">
    <source>
        <dbReference type="Proteomes" id="UP001595826"/>
    </source>
</evidence>
<keyword evidence="3" id="KW-1185">Reference proteome</keyword>
<dbReference type="EMBL" id="JBHSCY010000001">
    <property type="protein sequence ID" value="MFC4268198.1"/>
    <property type="molecule type" value="Genomic_DNA"/>
</dbReference>
<keyword evidence="2" id="KW-0328">Glycosyltransferase</keyword>
<dbReference type="RefSeq" id="WP_377408533.1">
    <property type="nucleotide sequence ID" value="NZ_JBHSCY010000001.1"/>
</dbReference>
<dbReference type="InterPro" id="IPR001296">
    <property type="entry name" value="Glyco_trans_1"/>
</dbReference>